<dbReference type="InterPro" id="IPR001296">
    <property type="entry name" value="Glyco_trans_1"/>
</dbReference>
<dbReference type="EMBL" id="JABEQP010000004">
    <property type="protein sequence ID" value="MBB2197510.1"/>
    <property type="molecule type" value="Genomic_DNA"/>
</dbReference>
<dbReference type="SUPFAM" id="SSF53756">
    <property type="entry name" value="UDP-Glycosyltransferase/glycogen phosphorylase"/>
    <property type="match status" value="1"/>
</dbReference>
<dbReference type="GO" id="GO:0016757">
    <property type="term" value="F:glycosyltransferase activity"/>
    <property type="evidence" value="ECO:0007669"/>
    <property type="project" value="InterPro"/>
</dbReference>
<dbReference type="Proteomes" id="UP000530320">
    <property type="component" value="Unassembled WGS sequence"/>
</dbReference>
<dbReference type="CDD" id="cd03801">
    <property type="entry name" value="GT4_PimA-like"/>
    <property type="match status" value="1"/>
</dbReference>
<feature type="domain" description="Glycosyl transferase family 1" evidence="2">
    <location>
        <begin position="217"/>
        <end position="373"/>
    </location>
</feature>
<dbReference type="PANTHER" id="PTHR46401">
    <property type="entry name" value="GLYCOSYLTRANSFERASE WBBK-RELATED"/>
    <property type="match status" value="1"/>
</dbReference>
<evidence type="ECO:0000259" key="2">
    <source>
        <dbReference type="Pfam" id="PF00534"/>
    </source>
</evidence>
<comment type="caution">
    <text evidence="3">The sequence shown here is derived from an EMBL/GenBank/DDBJ whole genome shotgun (WGS) entry which is preliminary data.</text>
</comment>
<dbReference type="RefSeq" id="WP_183008888.1">
    <property type="nucleotide sequence ID" value="NZ_JABEQP010000004.1"/>
</dbReference>
<name>A0A7W4JZA6_9PROT</name>
<protein>
    <submittedName>
        <fullName evidence="3">Glycosyltransferase family 4 protein</fullName>
    </submittedName>
</protein>
<evidence type="ECO:0000256" key="1">
    <source>
        <dbReference type="ARBA" id="ARBA00022679"/>
    </source>
</evidence>
<organism evidence="3 4">
    <name type="scientific">Gluconacetobacter dulcium</name>
    <dbReference type="NCBI Taxonomy" id="2729096"/>
    <lineage>
        <taxon>Bacteria</taxon>
        <taxon>Pseudomonadati</taxon>
        <taxon>Pseudomonadota</taxon>
        <taxon>Alphaproteobacteria</taxon>
        <taxon>Acetobacterales</taxon>
        <taxon>Acetobacteraceae</taxon>
        <taxon>Gluconacetobacter</taxon>
    </lineage>
</organism>
<accession>A0A7W4JZA6</accession>
<reference evidence="3 4" key="1">
    <citation type="submission" date="2020-04" db="EMBL/GenBank/DDBJ databases">
        <title>Description of novel Gluconacetobacter.</title>
        <authorList>
            <person name="Sombolestani A."/>
        </authorList>
    </citation>
    <scope>NUCLEOTIDE SEQUENCE [LARGE SCALE GENOMIC DNA]</scope>
    <source>
        <strain evidence="3 4">LMG 22058</strain>
    </source>
</reference>
<sequence length="515" mass="58611">MTNEIEKKEMPGHSTDRKKIAFIVARAGKNVSGGAEYIALMLAEKMSKFYDIEIITSSSSSLRWENDLPPIERLFLEGRQVIIRRFKTEKYESASPSETVRDFYGNTGPFMPGAFEFLTKNYSQYTALVCFGYLFETTYLTARFTGKLPILCVPYLHDEPISQNWSLALVLGAFDHLIFQTVEETKYYNRLFGTKYNGSILGSGIRENFINLHSRYEKKEDPYFVYVGRLDEGKNVSQLLTFFSEFRKEYLKANPGKNVFLKVIGKTAEKRKFQIPEGVIPLGFIDEDAKFSVIRNAEALINPSKYESLSMVVLEAWAVNTPVIVNGYCEVMGGQVERSNGGHSYYYYSDFKFVLNSYLKGEYDRNQLGMNGRNYLDRNYNWKTICDGYAAAIETACMDFNAGKSIDDLSLAESFEAPAIGTTLSEEKNNIDFLIVSKTIKNGKLFIEGYMWADRDILNKSYIRVMVGSSVEEGTLQQIDIFQREGRSISKFIFESDSNGTRSGDISLRVVTDNN</sequence>
<dbReference type="PANTHER" id="PTHR46401:SF2">
    <property type="entry name" value="GLYCOSYLTRANSFERASE WBBK-RELATED"/>
    <property type="match status" value="1"/>
</dbReference>
<dbReference type="Gene3D" id="3.40.50.2000">
    <property type="entry name" value="Glycogen Phosphorylase B"/>
    <property type="match status" value="1"/>
</dbReference>
<keyword evidence="1 3" id="KW-0808">Transferase</keyword>
<proteinExistence type="predicted"/>
<gene>
    <name evidence="3" type="ORF">HLH44_08575</name>
</gene>
<dbReference type="Pfam" id="PF00534">
    <property type="entry name" value="Glycos_transf_1"/>
    <property type="match status" value="1"/>
</dbReference>
<dbReference type="AlphaFoldDB" id="A0A7W4JZA6"/>
<evidence type="ECO:0000313" key="3">
    <source>
        <dbReference type="EMBL" id="MBB2197510.1"/>
    </source>
</evidence>
<evidence type="ECO:0000313" key="4">
    <source>
        <dbReference type="Proteomes" id="UP000530320"/>
    </source>
</evidence>